<sequence length="286" mass="30996">MSILKLPRGRELNLSQPQVMAVLNVTPDSFSDGGSYTSYDNAVKSALNMLKLGASIIDVGGESTRPGAPDVSEEEELKRVIPVITSLRKKSNCVISIDTSKAEVMSQAVAAGADIINDVRALQEPNALKTAAGLGVPVCLMHMQGQPRTMQDSPTYENLIDDINYFFKQRINECEEFGINRSQIILDPGFGFGKTLSHNYEILQKLESFKTLGCNVLAGLSRKSMIGNLLNRNANERLAGSLAGALIAAQKGAKIIRVHDVAQTSDVLRVWQACEQGLHNIGKINV</sequence>
<evidence type="ECO:0000256" key="1">
    <source>
        <dbReference type="ARBA" id="ARBA00000012"/>
    </source>
</evidence>
<comment type="cofactor">
    <cofactor evidence="2 14">
        <name>Mg(2+)</name>
        <dbReference type="ChEBI" id="CHEBI:18420"/>
    </cofactor>
</comment>
<comment type="function">
    <text evidence="13 14">Catalyzes the condensation of para-aminobenzoate (pABA) with 6-hydroxymethyl-7,8-dihydropterin diphosphate (DHPt-PP) to form 7,8-dihydropteroate (H2Pte), the immediate precursor of folate derivatives.</text>
</comment>
<dbReference type="RefSeq" id="WP_425439262.1">
    <property type="nucleotide sequence ID" value="NZ_FOLO01000002.1"/>
</dbReference>
<name>A0A1I1EXC1_9GAMM</name>
<dbReference type="NCBIfam" id="TIGR01496">
    <property type="entry name" value="DHPS"/>
    <property type="match status" value="1"/>
</dbReference>
<dbReference type="STRING" id="1123010.SAMN02745724_00486"/>
<evidence type="ECO:0000256" key="13">
    <source>
        <dbReference type="ARBA" id="ARBA00053449"/>
    </source>
</evidence>
<evidence type="ECO:0000256" key="14">
    <source>
        <dbReference type="RuleBase" id="RU361205"/>
    </source>
</evidence>
<evidence type="ECO:0000256" key="12">
    <source>
        <dbReference type="ARBA" id="ARBA00030193"/>
    </source>
</evidence>
<dbReference type="InterPro" id="IPR006390">
    <property type="entry name" value="DHP_synth_dom"/>
</dbReference>
<comment type="similarity">
    <text evidence="4 14">Belongs to the DHPS family.</text>
</comment>
<dbReference type="PANTHER" id="PTHR20941:SF1">
    <property type="entry name" value="FOLIC ACID SYNTHESIS PROTEIN FOL1"/>
    <property type="match status" value="1"/>
</dbReference>
<keyword evidence="8 14" id="KW-0808">Transferase</keyword>
<protein>
    <recommendedName>
        <fullName evidence="7 14">Dihydropteroate synthase</fullName>
        <shortName evidence="14">DHPS</shortName>
        <ecNumber evidence="6 14">2.5.1.15</ecNumber>
    </recommendedName>
    <alternativeName>
        <fullName evidence="12 14">Dihydropteroate pyrophosphorylase</fullName>
    </alternativeName>
</protein>
<keyword evidence="11 14" id="KW-0289">Folate biosynthesis</keyword>
<dbReference type="UniPathway" id="UPA00077">
    <property type="reaction ID" value="UER00156"/>
</dbReference>
<dbReference type="InterPro" id="IPR000489">
    <property type="entry name" value="Pterin-binding_dom"/>
</dbReference>
<keyword evidence="17" id="KW-1185">Reference proteome</keyword>
<evidence type="ECO:0000313" key="16">
    <source>
        <dbReference type="EMBL" id="SFB91681.1"/>
    </source>
</evidence>
<dbReference type="EMBL" id="FOLO01000002">
    <property type="protein sequence ID" value="SFB91681.1"/>
    <property type="molecule type" value="Genomic_DNA"/>
</dbReference>
<dbReference type="AlphaFoldDB" id="A0A1I1EXC1"/>
<dbReference type="Pfam" id="PF00809">
    <property type="entry name" value="Pterin_bind"/>
    <property type="match status" value="1"/>
</dbReference>
<comment type="pathway">
    <text evidence="3 14">Cofactor biosynthesis; tetrahydrofolate biosynthesis; 7,8-dihydrofolate from 2-amino-4-hydroxy-6-hydroxymethyl-7,8-dihydropteridine diphosphate and 4-aminobenzoate: step 1/2.</text>
</comment>
<evidence type="ECO:0000256" key="10">
    <source>
        <dbReference type="ARBA" id="ARBA00022842"/>
    </source>
</evidence>
<evidence type="ECO:0000256" key="8">
    <source>
        <dbReference type="ARBA" id="ARBA00022679"/>
    </source>
</evidence>
<evidence type="ECO:0000256" key="2">
    <source>
        <dbReference type="ARBA" id="ARBA00001946"/>
    </source>
</evidence>
<organism evidence="16 17">
    <name type="scientific">Pseudoalteromonas denitrificans DSM 6059</name>
    <dbReference type="NCBI Taxonomy" id="1123010"/>
    <lineage>
        <taxon>Bacteria</taxon>
        <taxon>Pseudomonadati</taxon>
        <taxon>Pseudomonadota</taxon>
        <taxon>Gammaproteobacteria</taxon>
        <taxon>Alteromonadales</taxon>
        <taxon>Pseudoalteromonadaceae</taxon>
        <taxon>Pseudoalteromonas</taxon>
    </lineage>
</organism>
<evidence type="ECO:0000256" key="6">
    <source>
        <dbReference type="ARBA" id="ARBA00012458"/>
    </source>
</evidence>
<evidence type="ECO:0000256" key="3">
    <source>
        <dbReference type="ARBA" id="ARBA00004763"/>
    </source>
</evidence>
<reference evidence="16 17" key="1">
    <citation type="submission" date="2016-10" db="EMBL/GenBank/DDBJ databases">
        <authorList>
            <person name="de Groot N.N."/>
        </authorList>
    </citation>
    <scope>NUCLEOTIDE SEQUENCE [LARGE SCALE GENOMIC DNA]</scope>
    <source>
        <strain evidence="16 17">DSM 6059</strain>
    </source>
</reference>
<evidence type="ECO:0000256" key="11">
    <source>
        <dbReference type="ARBA" id="ARBA00022909"/>
    </source>
</evidence>
<dbReference type="InterPro" id="IPR045031">
    <property type="entry name" value="DHP_synth-like"/>
</dbReference>
<feature type="domain" description="Pterin-binding" evidence="15">
    <location>
        <begin position="17"/>
        <end position="269"/>
    </location>
</feature>
<dbReference type="Proteomes" id="UP000198862">
    <property type="component" value="Unassembled WGS sequence"/>
</dbReference>
<evidence type="ECO:0000256" key="7">
    <source>
        <dbReference type="ARBA" id="ARBA00016919"/>
    </source>
</evidence>
<evidence type="ECO:0000313" key="17">
    <source>
        <dbReference type="Proteomes" id="UP000198862"/>
    </source>
</evidence>
<evidence type="ECO:0000256" key="9">
    <source>
        <dbReference type="ARBA" id="ARBA00022723"/>
    </source>
</evidence>
<dbReference type="GO" id="GO:0046872">
    <property type="term" value="F:metal ion binding"/>
    <property type="evidence" value="ECO:0007669"/>
    <property type="project" value="UniProtKB-KW"/>
</dbReference>
<evidence type="ECO:0000259" key="15">
    <source>
        <dbReference type="PROSITE" id="PS50972"/>
    </source>
</evidence>
<dbReference type="GO" id="GO:0004156">
    <property type="term" value="F:dihydropteroate synthase activity"/>
    <property type="evidence" value="ECO:0007669"/>
    <property type="project" value="UniProtKB-EC"/>
</dbReference>
<evidence type="ECO:0000256" key="4">
    <source>
        <dbReference type="ARBA" id="ARBA00009503"/>
    </source>
</evidence>
<dbReference type="GO" id="GO:0046654">
    <property type="term" value="P:tetrahydrofolate biosynthetic process"/>
    <property type="evidence" value="ECO:0007669"/>
    <property type="project" value="UniProtKB-UniPathway"/>
</dbReference>
<gene>
    <name evidence="16" type="ORF">SAMN02745724_00486</name>
</gene>
<dbReference type="SUPFAM" id="SSF51717">
    <property type="entry name" value="Dihydropteroate synthetase-like"/>
    <property type="match status" value="1"/>
</dbReference>
<dbReference type="PROSITE" id="PS50972">
    <property type="entry name" value="PTERIN_BINDING"/>
    <property type="match status" value="1"/>
</dbReference>
<dbReference type="InterPro" id="IPR011005">
    <property type="entry name" value="Dihydropteroate_synth-like_sf"/>
</dbReference>
<dbReference type="GO" id="GO:0005829">
    <property type="term" value="C:cytosol"/>
    <property type="evidence" value="ECO:0007669"/>
    <property type="project" value="TreeGrafter"/>
</dbReference>
<dbReference type="PROSITE" id="PS00792">
    <property type="entry name" value="DHPS_1"/>
    <property type="match status" value="1"/>
</dbReference>
<dbReference type="PANTHER" id="PTHR20941">
    <property type="entry name" value="FOLATE SYNTHESIS PROTEINS"/>
    <property type="match status" value="1"/>
</dbReference>
<keyword evidence="10 14" id="KW-0460">Magnesium</keyword>
<dbReference type="EC" id="2.5.1.15" evidence="6 14"/>
<dbReference type="FunFam" id="3.20.20.20:FF:000004">
    <property type="entry name" value="Dihydropteroate synthase"/>
    <property type="match status" value="1"/>
</dbReference>
<dbReference type="PROSITE" id="PS00793">
    <property type="entry name" value="DHPS_2"/>
    <property type="match status" value="1"/>
</dbReference>
<comment type="catalytic activity">
    <reaction evidence="1">
        <text>(7,8-dihydropterin-6-yl)methyl diphosphate + 4-aminobenzoate = 7,8-dihydropteroate + diphosphate</text>
        <dbReference type="Rhea" id="RHEA:19949"/>
        <dbReference type="ChEBI" id="CHEBI:17836"/>
        <dbReference type="ChEBI" id="CHEBI:17839"/>
        <dbReference type="ChEBI" id="CHEBI:33019"/>
        <dbReference type="ChEBI" id="CHEBI:72950"/>
        <dbReference type="EC" id="2.5.1.15"/>
    </reaction>
</comment>
<dbReference type="Gene3D" id="3.20.20.20">
    <property type="entry name" value="Dihydropteroate synthase-like"/>
    <property type="match status" value="1"/>
</dbReference>
<proteinExistence type="inferred from homology"/>
<dbReference type="GO" id="GO:0046656">
    <property type="term" value="P:folic acid biosynthetic process"/>
    <property type="evidence" value="ECO:0007669"/>
    <property type="project" value="UniProtKB-KW"/>
</dbReference>
<keyword evidence="9 14" id="KW-0479">Metal-binding</keyword>
<comment type="subunit">
    <text evidence="5">Homodimer.</text>
</comment>
<accession>A0A1I1EXC1</accession>
<evidence type="ECO:0000256" key="5">
    <source>
        <dbReference type="ARBA" id="ARBA00011738"/>
    </source>
</evidence>
<dbReference type="CDD" id="cd00739">
    <property type="entry name" value="DHPS"/>
    <property type="match status" value="1"/>
</dbReference>